<evidence type="ECO:0000256" key="3">
    <source>
        <dbReference type="ARBA" id="ARBA00022741"/>
    </source>
</evidence>
<evidence type="ECO:0000313" key="10">
    <source>
        <dbReference type="Proteomes" id="UP001223586"/>
    </source>
</evidence>
<evidence type="ECO:0000256" key="1">
    <source>
        <dbReference type="ARBA" id="ARBA00010757"/>
    </source>
</evidence>
<organism evidence="9 10">
    <name type="scientific">Bacillus chungangensis</name>
    <dbReference type="NCBI Taxonomy" id="587633"/>
    <lineage>
        <taxon>Bacteria</taxon>
        <taxon>Bacillati</taxon>
        <taxon>Bacillota</taxon>
        <taxon>Bacilli</taxon>
        <taxon>Bacillales</taxon>
        <taxon>Bacillaceae</taxon>
        <taxon>Bacillus</taxon>
    </lineage>
</organism>
<dbReference type="NCBIfam" id="TIGR00135">
    <property type="entry name" value="gatC"/>
    <property type="match status" value="1"/>
</dbReference>
<dbReference type="PANTHER" id="PTHR15004">
    <property type="entry name" value="GLUTAMYL-TRNA(GLN) AMIDOTRANSFERASE SUBUNIT C, MITOCHONDRIAL"/>
    <property type="match status" value="1"/>
</dbReference>
<dbReference type="EMBL" id="JAUSTT010000009">
    <property type="protein sequence ID" value="MDQ0176063.1"/>
    <property type="molecule type" value="Genomic_DNA"/>
</dbReference>
<evidence type="ECO:0000256" key="6">
    <source>
        <dbReference type="ARBA" id="ARBA00047380"/>
    </source>
</evidence>
<accession>A0ABT9WRY9</accession>
<evidence type="ECO:0000256" key="8">
    <source>
        <dbReference type="HAMAP-Rule" id="MF_00122"/>
    </source>
</evidence>
<comment type="catalytic activity">
    <reaction evidence="6 8">
        <text>L-aspartyl-tRNA(Asn) + L-glutamine + ATP + H2O = L-asparaginyl-tRNA(Asn) + L-glutamate + ADP + phosphate + 2 H(+)</text>
        <dbReference type="Rhea" id="RHEA:14513"/>
        <dbReference type="Rhea" id="RHEA-COMP:9674"/>
        <dbReference type="Rhea" id="RHEA-COMP:9677"/>
        <dbReference type="ChEBI" id="CHEBI:15377"/>
        <dbReference type="ChEBI" id="CHEBI:15378"/>
        <dbReference type="ChEBI" id="CHEBI:29985"/>
        <dbReference type="ChEBI" id="CHEBI:30616"/>
        <dbReference type="ChEBI" id="CHEBI:43474"/>
        <dbReference type="ChEBI" id="CHEBI:58359"/>
        <dbReference type="ChEBI" id="CHEBI:78515"/>
        <dbReference type="ChEBI" id="CHEBI:78516"/>
        <dbReference type="ChEBI" id="CHEBI:456216"/>
    </reaction>
</comment>
<protein>
    <recommendedName>
        <fullName evidence="8">Aspartyl/glutamyl-tRNA(Asn/Gln) amidotransferase subunit C</fullName>
        <shortName evidence="8">Asp/Glu-ADT subunit C</shortName>
        <ecNumber evidence="8">6.3.5.-</ecNumber>
    </recommendedName>
</protein>
<dbReference type="GO" id="GO:0050566">
    <property type="term" value="F:asparaginyl-tRNA synthase (glutamine-hydrolyzing) activity"/>
    <property type="evidence" value="ECO:0007669"/>
    <property type="project" value="UniProtKB-EC"/>
</dbReference>
<dbReference type="PANTHER" id="PTHR15004:SF0">
    <property type="entry name" value="GLUTAMYL-TRNA(GLN) AMIDOTRANSFERASE SUBUNIT C, MITOCHONDRIAL"/>
    <property type="match status" value="1"/>
</dbReference>
<dbReference type="HAMAP" id="MF_00122">
    <property type="entry name" value="GatC"/>
    <property type="match status" value="1"/>
</dbReference>
<comment type="function">
    <text evidence="5 8">Allows the formation of correctly charged Asn-tRNA(Asn) or Gln-tRNA(Gln) through the transamidation of misacylated Asp-tRNA(Asn) or Glu-tRNA(Gln) in organisms which lack either or both of asparaginyl-tRNA or glutaminyl-tRNA synthetases. The reaction takes place in the presence of glutamine and ATP through an activated phospho-Asp-tRNA(Asn) or phospho-Glu-tRNA(Gln).</text>
</comment>
<keyword evidence="8" id="KW-0648">Protein biosynthesis</keyword>
<keyword evidence="3 8" id="KW-0547">Nucleotide-binding</keyword>
<comment type="subunit">
    <text evidence="2 8">Heterotrimer of A, B and C subunits.</text>
</comment>
<dbReference type="SUPFAM" id="SSF141000">
    <property type="entry name" value="Glu-tRNAGln amidotransferase C subunit"/>
    <property type="match status" value="1"/>
</dbReference>
<keyword evidence="4 8" id="KW-0067">ATP-binding</keyword>
<comment type="caution">
    <text evidence="9">The sequence shown here is derived from an EMBL/GenBank/DDBJ whole genome shotgun (WGS) entry which is preliminary data.</text>
</comment>
<keyword evidence="8 9" id="KW-0436">Ligase</keyword>
<sequence length="96" mass="10988">MSRITKEQVKHVSHLARLEINDEQAEVFAEQLDGMIQLAETLNEVDTTNVEPTSHVIEMKNVFREDVAEQGLSYEELFKNVPEHQDGQIKVPSILE</sequence>
<comment type="similarity">
    <text evidence="1 8">Belongs to the GatC family.</text>
</comment>
<evidence type="ECO:0000256" key="5">
    <source>
        <dbReference type="ARBA" id="ARBA00024799"/>
    </source>
</evidence>
<reference evidence="9 10" key="1">
    <citation type="submission" date="2023-07" db="EMBL/GenBank/DDBJ databases">
        <title>Genomic Encyclopedia of Type Strains, Phase IV (KMG-IV): sequencing the most valuable type-strain genomes for metagenomic binning, comparative biology and taxonomic classification.</title>
        <authorList>
            <person name="Goeker M."/>
        </authorList>
    </citation>
    <scope>NUCLEOTIDE SEQUENCE [LARGE SCALE GENOMIC DNA]</scope>
    <source>
        <strain evidence="9 10">DSM 23837</strain>
    </source>
</reference>
<name>A0ABT9WRY9_9BACI</name>
<keyword evidence="10" id="KW-1185">Reference proteome</keyword>
<dbReference type="RefSeq" id="WP_307228908.1">
    <property type="nucleotide sequence ID" value="NZ_JAUSTT010000009.1"/>
</dbReference>
<evidence type="ECO:0000313" key="9">
    <source>
        <dbReference type="EMBL" id="MDQ0176063.1"/>
    </source>
</evidence>
<dbReference type="InterPro" id="IPR003837">
    <property type="entry name" value="GatC"/>
</dbReference>
<dbReference type="Proteomes" id="UP001223586">
    <property type="component" value="Unassembled WGS sequence"/>
</dbReference>
<dbReference type="InterPro" id="IPR036113">
    <property type="entry name" value="Asp/Glu-ADT_sf_sub_c"/>
</dbReference>
<proteinExistence type="inferred from homology"/>
<dbReference type="EC" id="6.3.5.-" evidence="8"/>
<dbReference type="Gene3D" id="1.10.20.60">
    <property type="entry name" value="Glu-tRNAGln amidotransferase C subunit, N-terminal domain"/>
    <property type="match status" value="1"/>
</dbReference>
<comment type="catalytic activity">
    <reaction evidence="7 8">
        <text>L-glutamyl-tRNA(Gln) + L-glutamine + ATP + H2O = L-glutaminyl-tRNA(Gln) + L-glutamate + ADP + phosphate + H(+)</text>
        <dbReference type="Rhea" id="RHEA:17521"/>
        <dbReference type="Rhea" id="RHEA-COMP:9681"/>
        <dbReference type="Rhea" id="RHEA-COMP:9684"/>
        <dbReference type="ChEBI" id="CHEBI:15377"/>
        <dbReference type="ChEBI" id="CHEBI:15378"/>
        <dbReference type="ChEBI" id="CHEBI:29985"/>
        <dbReference type="ChEBI" id="CHEBI:30616"/>
        <dbReference type="ChEBI" id="CHEBI:43474"/>
        <dbReference type="ChEBI" id="CHEBI:58359"/>
        <dbReference type="ChEBI" id="CHEBI:78520"/>
        <dbReference type="ChEBI" id="CHEBI:78521"/>
        <dbReference type="ChEBI" id="CHEBI:456216"/>
    </reaction>
</comment>
<evidence type="ECO:0000256" key="4">
    <source>
        <dbReference type="ARBA" id="ARBA00022840"/>
    </source>
</evidence>
<gene>
    <name evidence="8" type="primary">gatC</name>
    <name evidence="9" type="ORF">J2S08_001899</name>
</gene>
<evidence type="ECO:0000256" key="2">
    <source>
        <dbReference type="ARBA" id="ARBA00011123"/>
    </source>
</evidence>
<dbReference type="GO" id="GO:0050567">
    <property type="term" value="F:glutaminyl-tRNA synthase (glutamine-hydrolyzing) activity"/>
    <property type="evidence" value="ECO:0007669"/>
    <property type="project" value="UniProtKB-EC"/>
</dbReference>
<dbReference type="Pfam" id="PF02686">
    <property type="entry name" value="GatC"/>
    <property type="match status" value="1"/>
</dbReference>
<evidence type="ECO:0000256" key="7">
    <source>
        <dbReference type="ARBA" id="ARBA00047913"/>
    </source>
</evidence>